<organism evidence="2 3">
    <name type="scientific">Lampropedia cohaerens</name>
    <dbReference type="NCBI Taxonomy" id="1610491"/>
    <lineage>
        <taxon>Bacteria</taxon>
        <taxon>Pseudomonadati</taxon>
        <taxon>Pseudomonadota</taxon>
        <taxon>Betaproteobacteria</taxon>
        <taxon>Burkholderiales</taxon>
        <taxon>Comamonadaceae</taxon>
        <taxon>Lampropedia</taxon>
    </lineage>
</organism>
<dbReference type="Proteomes" id="UP000050580">
    <property type="component" value="Unassembled WGS sequence"/>
</dbReference>
<gene>
    <name evidence="2" type="ORF">AAV94_07860</name>
</gene>
<dbReference type="InterPro" id="IPR025948">
    <property type="entry name" value="HTH-like_dom"/>
</dbReference>
<evidence type="ECO:0000259" key="1">
    <source>
        <dbReference type="Pfam" id="PF13276"/>
    </source>
</evidence>
<dbReference type="EMBL" id="LBNQ01000023">
    <property type="protein sequence ID" value="KKW68053.1"/>
    <property type="molecule type" value="Genomic_DNA"/>
</dbReference>
<sequence length="89" mass="10511">MIGFVANHRDAYGVEPICRGLEIAPSTCYSHADREADPESRPDRWWRDRALEVEVRQVWDENKQVYGAKKVWKQLLQEAGRWRVARWNG</sequence>
<name>A0A0U1PZV3_9BURK</name>
<reference evidence="2 3" key="1">
    <citation type="submission" date="2015-05" db="EMBL/GenBank/DDBJ databases">
        <title>Draft genome sequence of Lampropedia sp. CT6, isolated from the microbial mat of a hot water spring, located at Manikaran, India.</title>
        <authorList>
            <person name="Tripathi C."/>
            <person name="Rani P."/>
            <person name="Mahato N.K."/>
            <person name="Lal R."/>
        </authorList>
    </citation>
    <scope>NUCLEOTIDE SEQUENCE [LARGE SCALE GENOMIC DNA]</scope>
    <source>
        <strain evidence="2 3">CT6</strain>
    </source>
</reference>
<evidence type="ECO:0000313" key="3">
    <source>
        <dbReference type="Proteomes" id="UP000050580"/>
    </source>
</evidence>
<dbReference type="STRING" id="1610491.AAV94_07860"/>
<dbReference type="Pfam" id="PF13276">
    <property type="entry name" value="HTH_21"/>
    <property type="match status" value="1"/>
</dbReference>
<accession>A0A0U1PZV3</accession>
<dbReference type="AlphaFoldDB" id="A0A0U1PZV3"/>
<feature type="domain" description="HTH-like" evidence="1">
    <location>
        <begin position="47"/>
        <end position="86"/>
    </location>
</feature>
<protein>
    <recommendedName>
        <fullName evidence="1">HTH-like domain-containing protein</fullName>
    </recommendedName>
</protein>
<comment type="caution">
    <text evidence="2">The sequence shown here is derived from an EMBL/GenBank/DDBJ whole genome shotgun (WGS) entry which is preliminary data.</text>
</comment>
<evidence type="ECO:0000313" key="2">
    <source>
        <dbReference type="EMBL" id="KKW68053.1"/>
    </source>
</evidence>
<keyword evidence="3" id="KW-1185">Reference proteome</keyword>
<proteinExistence type="predicted"/>